<gene>
    <name evidence="6" type="ORF">ACH47X_09330</name>
</gene>
<feature type="region of interest" description="Disordered" evidence="4">
    <location>
        <begin position="178"/>
        <end position="197"/>
    </location>
</feature>
<dbReference type="InterPro" id="IPR008928">
    <property type="entry name" value="6-hairpin_glycosidase_sf"/>
</dbReference>
<dbReference type="EMBL" id="JBIRYI010000005">
    <property type="protein sequence ID" value="MFI2487099.1"/>
    <property type="molecule type" value="Genomic_DNA"/>
</dbReference>
<keyword evidence="2" id="KW-0378">Hydrolase</keyword>
<reference evidence="6 7" key="1">
    <citation type="submission" date="2024-10" db="EMBL/GenBank/DDBJ databases">
        <title>The Natural Products Discovery Center: Release of the First 8490 Sequenced Strains for Exploring Actinobacteria Biosynthetic Diversity.</title>
        <authorList>
            <person name="Kalkreuter E."/>
            <person name="Kautsar S.A."/>
            <person name="Yang D."/>
            <person name="Bader C.D."/>
            <person name="Teijaro C.N."/>
            <person name="Fluegel L."/>
            <person name="Davis C.M."/>
            <person name="Simpson J.R."/>
            <person name="Lauterbach L."/>
            <person name="Steele A.D."/>
            <person name="Gui C."/>
            <person name="Meng S."/>
            <person name="Li G."/>
            <person name="Viehrig K."/>
            <person name="Ye F."/>
            <person name="Su P."/>
            <person name="Kiefer A.F."/>
            <person name="Nichols A."/>
            <person name="Cepeda A.J."/>
            <person name="Yan W."/>
            <person name="Fan B."/>
            <person name="Jiang Y."/>
            <person name="Adhikari A."/>
            <person name="Zheng C.-J."/>
            <person name="Schuster L."/>
            <person name="Cowan T.M."/>
            <person name="Smanski M.J."/>
            <person name="Chevrette M.G."/>
            <person name="De Carvalho L.P.S."/>
            <person name="Shen B."/>
        </authorList>
    </citation>
    <scope>NUCLEOTIDE SEQUENCE [LARGE SCALE GENOMIC DNA]</scope>
    <source>
        <strain evidence="6 7">NPDC019481</strain>
    </source>
</reference>
<evidence type="ECO:0000256" key="4">
    <source>
        <dbReference type="SAM" id="MobiDB-lite"/>
    </source>
</evidence>
<dbReference type="PANTHER" id="PTHR10412">
    <property type="entry name" value="MANNOSYL-OLIGOSACCHARIDE GLUCOSIDASE"/>
    <property type="match status" value="1"/>
</dbReference>
<dbReference type="InterPro" id="IPR004888">
    <property type="entry name" value="Glycoside_hydrolase_63"/>
</dbReference>
<feature type="compositionally biased region" description="Basic and acidic residues" evidence="4">
    <location>
        <begin position="184"/>
        <end position="197"/>
    </location>
</feature>
<evidence type="ECO:0000313" key="7">
    <source>
        <dbReference type="Proteomes" id="UP001611580"/>
    </source>
</evidence>
<sequence length="471" mass="50380">MYKDFEEDAADAAIRVLNSNWTGRHTVPATGLYPHQWSWDSAFVAIGTRHHAPARARAELVTLFDAQWADGRVPQIVYDVGRDDDYAPGAGFWGAATSGLVQPPVHAWAAWLVHCADPAGSAREGFLARLYPRLTRWHGYLHGPRRGGVGLPVTKHPWETGTDNSPLWDAALERVPPRSRTPVRRPDLRHAGTGERPGSRDYRRYYGLAETYRDAGCADDAPIGFGMVCPLFSTLLAVSELALGRIAATLPDAGRGPGVDVGGAAHRVPGAHEAAAARVAVAMDEHLWDENLGLYVALDDTTGRTVRRATVNGLAPLLLAGVSTRTGASTTTGATADRRAGTAAGGRAGLAPGRSERLLTTLAGPGFLGGGPYLPSTSRDDPAFDPALYWRGPAWFNTSWLLLRAVQALGQDEPTARLREHFAVAAPGKFPEYVDPDTGAGRGTHQFSWTAALTLDVLLSDESTVFPGPGR</sequence>
<dbReference type="Proteomes" id="UP001611580">
    <property type="component" value="Unassembled WGS sequence"/>
</dbReference>
<dbReference type="PANTHER" id="PTHR10412:SF11">
    <property type="entry name" value="MANNOSYL-OLIGOSACCHARIDE GLUCOSIDASE"/>
    <property type="match status" value="1"/>
</dbReference>
<feature type="region of interest" description="Disordered" evidence="4">
    <location>
        <begin position="327"/>
        <end position="351"/>
    </location>
</feature>
<proteinExistence type="inferred from homology"/>
<dbReference type="InterPro" id="IPR012341">
    <property type="entry name" value="6hp_glycosidase-like_sf"/>
</dbReference>
<evidence type="ECO:0000256" key="2">
    <source>
        <dbReference type="ARBA" id="ARBA00022801"/>
    </source>
</evidence>
<evidence type="ECO:0000313" key="6">
    <source>
        <dbReference type="EMBL" id="MFI2487099.1"/>
    </source>
</evidence>
<protein>
    <submittedName>
        <fullName evidence="6">MGH1-like glycoside hydrolase domain-containing protein</fullName>
    </submittedName>
</protein>
<comment type="similarity">
    <text evidence="1">Belongs to the glycosyl hydrolase 63 family.</text>
</comment>
<dbReference type="Gene3D" id="1.50.10.10">
    <property type="match status" value="1"/>
</dbReference>
<dbReference type="RefSeq" id="WP_397403549.1">
    <property type="nucleotide sequence ID" value="NZ_JBIRYI010000005.1"/>
</dbReference>
<feature type="domain" description="Mannosylglycerate hydrolase MGH1-like glycoside hydrolase" evidence="5">
    <location>
        <begin position="33"/>
        <end position="450"/>
    </location>
</feature>
<name>A0ABW7XIP1_9MICO</name>
<comment type="caution">
    <text evidence="6">The sequence shown here is derived from an EMBL/GenBank/DDBJ whole genome shotgun (WGS) entry which is preliminary data.</text>
</comment>
<dbReference type="InterPro" id="IPR054491">
    <property type="entry name" value="MGH1-like_GH"/>
</dbReference>
<organism evidence="6 7">
    <name type="scientific">Promicromonospora kroppenstedtii</name>
    <dbReference type="NCBI Taxonomy" id="440482"/>
    <lineage>
        <taxon>Bacteria</taxon>
        <taxon>Bacillati</taxon>
        <taxon>Actinomycetota</taxon>
        <taxon>Actinomycetes</taxon>
        <taxon>Micrococcales</taxon>
        <taxon>Promicromonosporaceae</taxon>
        <taxon>Promicromonospora</taxon>
    </lineage>
</organism>
<dbReference type="SUPFAM" id="SSF48208">
    <property type="entry name" value="Six-hairpin glycosidases"/>
    <property type="match status" value="1"/>
</dbReference>
<keyword evidence="7" id="KW-1185">Reference proteome</keyword>
<evidence type="ECO:0000259" key="5">
    <source>
        <dbReference type="Pfam" id="PF22422"/>
    </source>
</evidence>
<evidence type="ECO:0000256" key="1">
    <source>
        <dbReference type="ARBA" id="ARBA00010833"/>
    </source>
</evidence>
<accession>A0ABW7XIP1</accession>
<keyword evidence="3" id="KW-0326">Glycosidase</keyword>
<dbReference type="Pfam" id="PF22422">
    <property type="entry name" value="MGH1-like_GH"/>
    <property type="match status" value="1"/>
</dbReference>
<evidence type="ECO:0000256" key="3">
    <source>
        <dbReference type="ARBA" id="ARBA00023295"/>
    </source>
</evidence>